<dbReference type="RefSeq" id="WP_138186953.1">
    <property type="nucleotide sequence ID" value="NZ_LS992241.1"/>
</dbReference>
<feature type="transmembrane region" description="Helical" evidence="8">
    <location>
        <begin position="79"/>
        <end position="103"/>
    </location>
</feature>
<dbReference type="EMBL" id="LS992241">
    <property type="protein sequence ID" value="SYX85266.1"/>
    <property type="molecule type" value="Genomic_DNA"/>
</dbReference>
<dbReference type="AlphaFoldDB" id="A0A383RG63"/>
<dbReference type="Proteomes" id="UP000304148">
    <property type="component" value="Chromosome"/>
</dbReference>
<feature type="transmembrane region" description="Helical" evidence="8">
    <location>
        <begin position="115"/>
        <end position="135"/>
    </location>
</feature>
<keyword evidence="6 8" id="KW-1133">Transmembrane helix</keyword>
<protein>
    <recommendedName>
        <fullName evidence="11">Spore germination protein</fullName>
    </recommendedName>
</protein>
<proteinExistence type="inferred from homology"/>
<comment type="similarity">
    <text evidence="2">Belongs to the amino acid-polyamine-organocation (APC) superfamily. Spore germination protein (SGP) (TC 2.A.3.9) family.</text>
</comment>
<gene>
    <name evidence="9" type="ORF">PBLR_13688</name>
</gene>
<evidence type="ECO:0000256" key="1">
    <source>
        <dbReference type="ARBA" id="ARBA00004141"/>
    </source>
</evidence>
<comment type="subcellular location">
    <subcellularLocation>
        <location evidence="1">Membrane</location>
        <topology evidence="1">Multi-pass membrane protein</topology>
    </subcellularLocation>
</comment>
<feature type="transmembrane region" description="Helical" evidence="8">
    <location>
        <begin position="38"/>
        <end position="58"/>
    </location>
</feature>
<dbReference type="GO" id="GO:0009847">
    <property type="term" value="P:spore germination"/>
    <property type="evidence" value="ECO:0007669"/>
    <property type="project" value="InterPro"/>
</dbReference>
<dbReference type="GO" id="GO:0016020">
    <property type="term" value="C:membrane"/>
    <property type="evidence" value="ECO:0007669"/>
    <property type="project" value="UniProtKB-SubCell"/>
</dbReference>
<evidence type="ECO:0000256" key="8">
    <source>
        <dbReference type="SAM" id="Phobius"/>
    </source>
</evidence>
<dbReference type="Pfam" id="PF03845">
    <property type="entry name" value="Spore_permease"/>
    <property type="match status" value="1"/>
</dbReference>
<feature type="transmembrane region" description="Helical" evidence="8">
    <location>
        <begin position="329"/>
        <end position="348"/>
    </location>
</feature>
<evidence type="ECO:0000256" key="7">
    <source>
        <dbReference type="ARBA" id="ARBA00023136"/>
    </source>
</evidence>
<feature type="transmembrane region" description="Helical" evidence="8">
    <location>
        <begin position="266"/>
        <end position="290"/>
    </location>
</feature>
<evidence type="ECO:0008006" key="11">
    <source>
        <dbReference type="Google" id="ProtNLM"/>
    </source>
</evidence>
<organism evidence="9 10">
    <name type="scientific">Paenibacillus alvei</name>
    <name type="common">Bacillus alvei</name>
    <dbReference type="NCBI Taxonomy" id="44250"/>
    <lineage>
        <taxon>Bacteria</taxon>
        <taxon>Bacillati</taxon>
        <taxon>Bacillota</taxon>
        <taxon>Bacilli</taxon>
        <taxon>Bacillales</taxon>
        <taxon>Paenibacillaceae</taxon>
        <taxon>Paenibacillus</taxon>
    </lineage>
</organism>
<sequence length="374" mass="42864">MSPSCKAWGVGILIYMAQRGVMFFQLPNTMAQQFGTNSWIMIPVFYLLALLHIIVMYYGMRRQEFRSIPQLITEQLPKYVAVPLLTFIGIQFISIVYIVIHSYTLVFQYTNDTSVSINTLSLIVLGTALYCAWLGPYTMSKASIIFLALTCWSIGLELLQFTDFQIARLTPFIFYQAQPTAKGIAEIMSSFFGFELLMMMAPLLDNRTKWFRSVLLFNGFVAAYYLMYCLLVQGMLPLHQSSTMRYPVLRLYGGSRLTALENITDLLFIFMMFSAVVSAAMYIWSASRAIMQYQLQDRKRPVFLLLGLLCALLLIAPVSVEQFNMVNEIIAYGDWILIFTLIMLYWILPVRNEKTRSAIQHEDTSVHESACPQT</sequence>
<keyword evidence="5 8" id="KW-0812">Transmembrane</keyword>
<accession>A0A383RG63</accession>
<keyword evidence="3" id="KW-0813">Transport</keyword>
<feature type="transmembrane region" description="Helical" evidence="8">
    <location>
        <begin position="7"/>
        <end position="26"/>
    </location>
</feature>
<keyword evidence="4" id="KW-0309">Germination</keyword>
<dbReference type="PANTHER" id="PTHR34975:SF2">
    <property type="entry name" value="SPORE GERMINATION PROTEIN A2"/>
    <property type="match status" value="1"/>
</dbReference>
<evidence type="ECO:0000256" key="4">
    <source>
        <dbReference type="ARBA" id="ARBA00022544"/>
    </source>
</evidence>
<dbReference type="InterPro" id="IPR004761">
    <property type="entry name" value="Spore_GerAB"/>
</dbReference>
<evidence type="ECO:0000256" key="2">
    <source>
        <dbReference type="ARBA" id="ARBA00007998"/>
    </source>
</evidence>
<evidence type="ECO:0000313" key="10">
    <source>
        <dbReference type="Proteomes" id="UP000304148"/>
    </source>
</evidence>
<evidence type="ECO:0000256" key="5">
    <source>
        <dbReference type="ARBA" id="ARBA00022692"/>
    </source>
</evidence>
<feature type="transmembrane region" description="Helical" evidence="8">
    <location>
        <begin position="302"/>
        <end position="323"/>
    </location>
</feature>
<feature type="transmembrane region" description="Helical" evidence="8">
    <location>
        <begin position="215"/>
        <end position="236"/>
    </location>
</feature>
<keyword evidence="7 8" id="KW-0472">Membrane</keyword>
<evidence type="ECO:0000256" key="3">
    <source>
        <dbReference type="ARBA" id="ARBA00022448"/>
    </source>
</evidence>
<reference evidence="10" key="1">
    <citation type="submission" date="2018-08" db="EMBL/GenBank/DDBJ databases">
        <authorList>
            <person name="Chevrot R."/>
        </authorList>
    </citation>
    <scope>NUCLEOTIDE SEQUENCE [LARGE SCALE GENOMIC DNA]</scope>
</reference>
<feature type="transmembrane region" description="Helical" evidence="8">
    <location>
        <begin position="181"/>
        <end position="203"/>
    </location>
</feature>
<evidence type="ECO:0000313" key="9">
    <source>
        <dbReference type="EMBL" id="SYX85266.1"/>
    </source>
</evidence>
<feature type="transmembrane region" description="Helical" evidence="8">
    <location>
        <begin position="142"/>
        <end position="161"/>
    </location>
</feature>
<name>A0A383RG63_PAEAL</name>
<evidence type="ECO:0000256" key="6">
    <source>
        <dbReference type="ARBA" id="ARBA00022989"/>
    </source>
</evidence>
<dbReference type="PANTHER" id="PTHR34975">
    <property type="entry name" value="SPORE GERMINATION PROTEIN A2"/>
    <property type="match status" value="1"/>
</dbReference>